<evidence type="ECO:0000313" key="3">
    <source>
        <dbReference type="Proteomes" id="UP001142489"/>
    </source>
</evidence>
<comment type="caution">
    <text evidence="2">The sequence shown here is derived from an EMBL/GenBank/DDBJ whole genome shotgun (WGS) entry which is preliminary data.</text>
</comment>
<dbReference type="AlphaFoldDB" id="A0A9Q0Y555"/>
<sequence>MNSSARRISKNKTKTKTKTKKQTQTFPIKKKKQNKTKPGAATPVPRPTLLQQPKDRERRSFLRWVARSVPPEGKSEPERPNGDRGSEGASPPVATAAAALRSVLQKKKKKKKKNRPLLKFPLKTPLWETEALALSLFGPSADAARDRIAPEAEQTKKQPKLHLSLNLFSAYKVCRLLWVSILRGSSNEKTTRDFSRQNLPQDDDQAPSLQNQATVTAELDGMCNTDLLPAA</sequence>
<accession>A0A9Q0Y555</accession>
<dbReference type="Proteomes" id="UP001142489">
    <property type="component" value="Unassembled WGS sequence"/>
</dbReference>
<organism evidence="2 3">
    <name type="scientific">Phrynocephalus forsythii</name>
    <dbReference type="NCBI Taxonomy" id="171643"/>
    <lineage>
        <taxon>Eukaryota</taxon>
        <taxon>Metazoa</taxon>
        <taxon>Chordata</taxon>
        <taxon>Craniata</taxon>
        <taxon>Vertebrata</taxon>
        <taxon>Euteleostomi</taxon>
        <taxon>Lepidosauria</taxon>
        <taxon>Squamata</taxon>
        <taxon>Bifurcata</taxon>
        <taxon>Unidentata</taxon>
        <taxon>Episquamata</taxon>
        <taxon>Toxicofera</taxon>
        <taxon>Iguania</taxon>
        <taxon>Acrodonta</taxon>
        <taxon>Agamidae</taxon>
        <taxon>Agaminae</taxon>
        <taxon>Phrynocephalus</taxon>
    </lineage>
</organism>
<name>A0A9Q0Y555_9SAUR</name>
<evidence type="ECO:0000256" key="1">
    <source>
        <dbReference type="SAM" id="MobiDB-lite"/>
    </source>
</evidence>
<gene>
    <name evidence="2" type="ORF">JRQ81_012816</name>
</gene>
<feature type="compositionally biased region" description="Basic residues" evidence="1">
    <location>
        <begin position="7"/>
        <end position="21"/>
    </location>
</feature>
<keyword evidence="3" id="KW-1185">Reference proteome</keyword>
<feature type="region of interest" description="Disordered" evidence="1">
    <location>
        <begin position="1"/>
        <end position="93"/>
    </location>
</feature>
<feature type="region of interest" description="Disordered" evidence="1">
    <location>
        <begin position="189"/>
        <end position="209"/>
    </location>
</feature>
<evidence type="ECO:0000313" key="2">
    <source>
        <dbReference type="EMBL" id="KAJ7338914.1"/>
    </source>
</evidence>
<reference evidence="2" key="1">
    <citation type="journal article" date="2023" name="DNA Res.">
        <title>Chromosome-level genome assembly of Phrynocephalus forsythii using third-generation DNA sequencing and Hi-C analysis.</title>
        <authorList>
            <person name="Qi Y."/>
            <person name="Zhao W."/>
            <person name="Zhao Y."/>
            <person name="Niu C."/>
            <person name="Cao S."/>
            <person name="Zhang Y."/>
        </authorList>
    </citation>
    <scope>NUCLEOTIDE SEQUENCE</scope>
    <source>
        <tissue evidence="2">Muscle</tissue>
    </source>
</reference>
<proteinExistence type="predicted"/>
<protein>
    <submittedName>
        <fullName evidence="2">Uncharacterized protein</fullName>
    </submittedName>
</protein>
<feature type="compositionally biased region" description="Basic and acidic residues" evidence="1">
    <location>
        <begin position="73"/>
        <end position="86"/>
    </location>
</feature>
<dbReference type="EMBL" id="JAPFRF010000003">
    <property type="protein sequence ID" value="KAJ7338914.1"/>
    <property type="molecule type" value="Genomic_DNA"/>
</dbReference>